<protein>
    <submittedName>
        <fullName evidence="5">Eukaryotic translation initiation factor 3 subunit C</fullName>
    </submittedName>
</protein>
<evidence type="ECO:0000313" key="6">
    <source>
        <dbReference type="Proteomes" id="UP000036987"/>
    </source>
</evidence>
<dbReference type="EMBL" id="LFYR01000748">
    <property type="protein sequence ID" value="KMZ69818.1"/>
    <property type="molecule type" value="Genomic_DNA"/>
</dbReference>
<dbReference type="PANTHER" id="PTHR13937:SF0">
    <property type="entry name" value="EUKARYOTIC TRANSLATION INITIATION FACTOR 3 SUBUNIT C-RELATED"/>
    <property type="match status" value="1"/>
</dbReference>
<feature type="domain" description="Eukaryotic translation initiation factor 3 subunit C N-terminal" evidence="4">
    <location>
        <begin position="2"/>
        <end position="45"/>
    </location>
</feature>
<dbReference type="GO" id="GO:0003743">
    <property type="term" value="F:translation initiation factor activity"/>
    <property type="evidence" value="ECO:0007669"/>
    <property type="project" value="UniProtKB-KW"/>
</dbReference>
<organism evidence="5 6">
    <name type="scientific">Zostera marina</name>
    <name type="common">Eelgrass</name>
    <dbReference type="NCBI Taxonomy" id="29655"/>
    <lineage>
        <taxon>Eukaryota</taxon>
        <taxon>Viridiplantae</taxon>
        <taxon>Streptophyta</taxon>
        <taxon>Embryophyta</taxon>
        <taxon>Tracheophyta</taxon>
        <taxon>Spermatophyta</taxon>
        <taxon>Magnoliopsida</taxon>
        <taxon>Liliopsida</taxon>
        <taxon>Zosteraceae</taxon>
        <taxon>Zostera</taxon>
    </lineage>
</organism>
<dbReference type="Proteomes" id="UP000036987">
    <property type="component" value="Unassembled WGS sequence"/>
</dbReference>
<feature type="non-terminal residue" evidence="5">
    <location>
        <position position="1"/>
    </location>
</feature>
<dbReference type="GO" id="GO:0031369">
    <property type="term" value="F:translation initiation factor binding"/>
    <property type="evidence" value="ECO:0007669"/>
    <property type="project" value="InterPro"/>
</dbReference>
<gene>
    <name evidence="5" type="ORF">ZOSMA_206G00260</name>
</gene>
<name>A0A0K9PL79_ZOSMR</name>
<keyword evidence="6" id="KW-1185">Reference proteome</keyword>
<evidence type="ECO:0000256" key="2">
    <source>
        <dbReference type="ARBA" id="ARBA00022540"/>
    </source>
</evidence>
<evidence type="ECO:0000256" key="1">
    <source>
        <dbReference type="ARBA" id="ARBA00022490"/>
    </source>
</evidence>
<keyword evidence="3" id="KW-0648">Protein biosynthesis</keyword>
<reference evidence="6" key="1">
    <citation type="journal article" date="2016" name="Nature">
        <title>The genome of the seagrass Zostera marina reveals angiosperm adaptation to the sea.</title>
        <authorList>
            <person name="Olsen J.L."/>
            <person name="Rouze P."/>
            <person name="Verhelst B."/>
            <person name="Lin Y.-C."/>
            <person name="Bayer T."/>
            <person name="Collen J."/>
            <person name="Dattolo E."/>
            <person name="De Paoli E."/>
            <person name="Dittami S."/>
            <person name="Maumus F."/>
            <person name="Michel G."/>
            <person name="Kersting A."/>
            <person name="Lauritano C."/>
            <person name="Lohaus R."/>
            <person name="Toepel M."/>
            <person name="Tonon T."/>
            <person name="Vanneste K."/>
            <person name="Amirebrahimi M."/>
            <person name="Brakel J."/>
            <person name="Bostroem C."/>
            <person name="Chovatia M."/>
            <person name="Grimwood J."/>
            <person name="Jenkins J.W."/>
            <person name="Jueterbock A."/>
            <person name="Mraz A."/>
            <person name="Stam W.T."/>
            <person name="Tice H."/>
            <person name="Bornberg-Bauer E."/>
            <person name="Green P.J."/>
            <person name="Pearson G.A."/>
            <person name="Procaccini G."/>
            <person name="Duarte C.M."/>
            <person name="Schmutz J."/>
            <person name="Reusch T.B.H."/>
            <person name="Van de Peer Y."/>
        </authorList>
    </citation>
    <scope>NUCLEOTIDE SEQUENCE [LARGE SCALE GENOMIC DNA]</scope>
    <source>
        <strain evidence="6">cv. Finnish</strain>
    </source>
</reference>
<evidence type="ECO:0000313" key="5">
    <source>
        <dbReference type="EMBL" id="KMZ69818.1"/>
    </source>
</evidence>
<dbReference type="OrthoDB" id="29647at2759"/>
<dbReference type="AlphaFoldDB" id="A0A0K9PL79"/>
<dbReference type="InterPro" id="IPR027516">
    <property type="entry name" value="EIF3C"/>
</dbReference>
<keyword evidence="2 5" id="KW-0396">Initiation factor</keyword>
<proteinExistence type="predicted"/>
<comment type="caution">
    <text evidence="5">The sequence shown here is derived from an EMBL/GenBank/DDBJ whole genome shotgun (WGS) entry which is preliminary data.</text>
</comment>
<evidence type="ECO:0000256" key="3">
    <source>
        <dbReference type="ARBA" id="ARBA00022917"/>
    </source>
</evidence>
<dbReference type="InterPro" id="IPR008905">
    <property type="entry name" value="EIF3C_N_dom"/>
</dbReference>
<accession>A0A0K9PL79</accession>
<evidence type="ECO:0000259" key="4">
    <source>
        <dbReference type="Pfam" id="PF05470"/>
    </source>
</evidence>
<dbReference type="PANTHER" id="PTHR13937">
    <property type="entry name" value="EUKARYOTIC TRANSLATION INITATION FACTOR 3, SUBUNIT 8 EIF3S8 -RELATED"/>
    <property type="match status" value="1"/>
</dbReference>
<sequence length="51" mass="5655">EGVQHMDILTQMLFNRVMAQLGLCAFRAGLTKEAHGCLSELYSGGYNLQHT</sequence>
<keyword evidence="1" id="KW-0963">Cytoplasm</keyword>
<dbReference type="Pfam" id="PF05470">
    <property type="entry name" value="eIF-3c_N"/>
    <property type="match status" value="1"/>
</dbReference>
<dbReference type="GO" id="GO:0005852">
    <property type="term" value="C:eukaryotic translation initiation factor 3 complex"/>
    <property type="evidence" value="ECO:0007669"/>
    <property type="project" value="InterPro"/>
</dbReference>
<dbReference type="GO" id="GO:0003723">
    <property type="term" value="F:RNA binding"/>
    <property type="evidence" value="ECO:0007669"/>
    <property type="project" value="InterPro"/>
</dbReference>